<evidence type="ECO:0000313" key="3">
    <source>
        <dbReference type="Proteomes" id="UP001157418"/>
    </source>
</evidence>
<keyword evidence="3" id="KW-1185">Reference proteome</keyword>
<reference evidence="2 3" key="1">
    <citation type="submission" date="2022-01" db="EMBL/GenBank/DDBJ databases">
        <authorList>
            <person name="Xiong W."/>
            <person name="Schranz E."/>
        </authorList>
    </citation>
    <scope>NUCLEOTIDE SEQUENCE [LARGE SCALE GENOMIC DNA]</scope>
</reference>
<evidence type="ECO:0000256" key="1">
    <source>
        <dbReference type="SAM" id="MobiDB-lite"/>
    </source>
</evidence>
<dbReference type="AlphaFoldDB" id="A0AAU9LAI6"/>
<proteinExistence type="predicted"/>
<feature type="region of interest" description="Disordered" evidence="1">
    <location>
        <begin position="1"/>
        <end position="54"/>
    </location>
</feature>
<name>A0AAU9LAI6_9ASTR</name>
<comment type="caution">
    <text evidence="2">The sequence shown here is derived from an EMBL/GenBank/DDBJ whole genome shotgun (WGS) entry which is preliminary data.</text>
</comment>
<evidence type="ECO:0000313" key="2">
    <source>
        <dbReference type="EMBL" id="CAH1412883.1"/>
    </source>
</evidence>
<protein>
    <submittedName>
        <fullName evidence="2">Uncharacterized protein</fullName>
    </submittedName>
</protein>
<organism evidence="2 3">
    <name type="scientific">Lactuca virosa</name>
    <dbReference type="NCBI Taxonomy" id="75947"/>
    <lineage>
        <taxon>Eukaryota</taxon>
        <taxon>Viridiplantae</taxon>
        <taxon>Streptophyta</taxon>
        <taxon>Embryophyta</taxon>
        <taxon>Tracheophyta</taxon>
        <taxon>Spermatophyta</taxon>
        <taxon>Magnoliopsida</taxon>
        <taxon>eudicotyledons</taxon>
        <taxon>Gunneridae</taxon>
        <taxon>Pentapetalae</taxon>
        <taxon>asterids</taxon>
        <taxon>campanulids</taxon>
        <taxon>Asterales</taxon>
        <taxon>Asteraceae</taxon>
        <taxon>Cichorioideae</taxon>
        <taxon>Cichorieae</taxon>
        <taxon>Lactucinae</taxon>
        <taxon>Lactuca</taxon>
    </lineage>
</organism>
<sequence length="425" mass="47278">MISTSPTPLPSENIHLTLPPVPPNPSSKGTSGAAPTEAHKRKVRPSDSPTTSGIPPGLLLRKYIPLFLPSTETKGLLTPCLTFHRPLLLHPVRLYTISWDKLAKLLFRQKLFNSFAPQVSVLTSTLVVSTGSLAITPVAPSSTEALLSPTNIINLESLIPDVDVMDFNSTELLPCGTLAFAPTSLPFLVLVASSLPPFHRPFGSTKFYKLPTLGNITDEEFKKAFELLEDIRELEKSGLVLERDDLAIENGRLLRELDQYSLCYEELQRANVKLKNIISKESAHRGALATKLKEATKKNSNLSLLCSEKEAQIGQLKESLVECQLKLKDQIAHSEKFTMNVVLHFSAIKLGIHRACLEMKSKYSVEHDGKEVLYSYLNTEELILHRFSNLTNNDYPFFKMVDTNSMDVGLLKKHMEDLDSATDVE</sequence>
<dbReference type="Proteomes" id="UP001157418">
    <property type="component" value="Unassembled WGS sequence"/>
</dbReference>
<dbReference type="EMBL" id="CAKMRJ010000001">
    <property type="protein sequence ID" value="CAH1412883.1"/>
    <property type="molecule type" value="Genomic_DNA"/>
</dbReference>
<gene>
    <name evidence="2" type="ORF">LVIROSA_LOCUS870</name>
</gene>
<accession>A0AAU9LAI6</accession>